<dbReference type="AlphaFoldDB" id="A0A6M3IW29"/>
<proteinExistence type="predicted"/>
<name>A0A6M3IW29_9ZZZZ</name>
<evidence type="ECO:0000256" key="1">
    <source>
        <dbReference type="SAM" id="MobiDB-lite"/>
    </source>
</evidence>
<protein>
    <submittedName>
        <fullName evidence="2">Uncharacterized protein</fullName>
    </submittedName>
</protein>
<reference evidence="2" key="1">
    <citation type="submission" date="2020-03" db="EMBL/GenBank/DDBJ databases">
        <title>The deep terrestrial virosphere.</title>
        <authorList>
            <person name="Holmfeldt K."/>
            <person name="Nilsson E."/>
            <person name="Simone D."/>
            <person name="Lopez-Fernandez M."/>
            <person name="Wu X."/>
            <person name="de Brujin I."/>
            <person name="Lundin D."/>
            <person name="Andersson A."/>
            <person name="Bertilsson S."/>
            <person name="Dopson M."/>
        </authorList>
    </citation>
    <scope>NUCLEOTIDE SEQUENCE</scope>
    <source>
        <strain evidence="3">MM415A00651</strain>
        <strain evidence="2">MM415B00931</strain>
    </source>
</reference>
<feature type="region of interest" description="Disordered" evidence="1">
    <location>
        <begin position="1"/>
        <end position="25"/>
    </location>
</feature>
<gene>
    <name evidence="3" type="ORF">MM415A00651_0018</name>
    <name evidence="2" type="ORF">MM415B00931_0015</name>
</gene>
<evidence type="ECO:0000313" key="2">
    <source>
        <dbReference type="EMBL" id="QJA61494.1"/>
    </source>
</evidence>
<dbReference type="EMBL" id="MT142436">
    <property type="protein sequence ID" value="QJA80805.1"/>
    <property type="molecule type" value="Genomic_DNA"/>
</dbReference>
<organism evidence="2">
    <name type="scientific">viral metagenome</name>
    <dbReference type="NCBI Taxonomy" id="1070528"/>
    <lineage>
        <taxon>unclassified sequences</taxon>
        <taxon>metagenomes</taxon>
        <taxon>organismal metagenomes</taxon>
    </lineage>
</organism>
<evidence type="ECO:0000313" key="3">
    <source>
        <dbReference type="EMBL" id="QJA80805.1"/>
    </source>
</evidence>
<accession>A0A6M3IW29</accession>
<dbReference type="EMBL" id="MT141443">
    <property type="protein sequence ID" value="QJA61494.1"/>
    <property type="molecule type" value="Genomic_DNA"/>
</dbReference>
<sequence>MDDITKKSKKKVKQAPDNSQYDDTYHWSRAKDSKIKSNLPNLLGRV</sequence>